<sequence>MASGEDAADREVQFSAEALAEDAKNYHAWAHRQVFAARRGAWEEELAFVEGRLEEDLHNNSAWTQRFFVLKGRLEGRGDPGTLLAGELDYVLGKIRAAPHNAAAWRYLIGICNGRPLGGVFWRDPGRVFRFGAEVLAEWSSCVPALDGMAELYAALAGMARARGRGGRAAKAEEAAKRLWDRLEVCDPLRRRYWRERCRTLGQSCSGK</sequence>
<dbReference type="EC" id="2.5.1.58" evidence="4"/>
<evidence type="ECO:0000256" key="10">
    <source>
        <dbReference type="ARBA" id="ARBA00041392"/>
    </source>
</evidence>
<evidence type="ECO:0000256" key="13">
    <source>
        <dbReference type="ARBA" id="ARBA00043219"/>
    </source>
</evidence>
<proteinExistence type="inferred from homology"/>
<dbReference type="GO" id="GO:0004660">
    <property type="term" value="F:protein farnesyltransferase activity"/>
    <property type="evidence" value="ECO:0007669"/>
    <property type="project" value="UniProtKB-EC"/>
</dbReference>
<evidence type="ECO:0000256" key="2">
    <source>
        <dbReference type="ARBA" id="ARBA00006734"/>
    </source>
</evidence>
<evidence type="ECO:0000313" key="15">
    <source>
        <dbReference type="Proteomes" id="UP000708148"/>
    </source>
</evidence>
<protein>
    <recommendedName>
        <fullName evidence="9">Protein farnesyltransferase/geranylgeranyltransferase type-1 subunit alpha</fullName>
        <ecNumber evidence="4">2.5.1.58</ecNumber>
        <ecNumber evidence="3">2.5.1.59</ecNumber>
    </recommendedName>
    <alternativeName>
        <fullName evidence="12">CAAX farnesyltransferase subunit alpha</fullName>
    </alternativeName>
    <alternativeName>
        <fullName evidence="11">FTase-alpha</fullName>
    </alternativeName>
    <alternativeName>
        <fullName evidence="10">Ras proteins prenyltransferase subunit alpha</fullName>
    </alternativeName>
    <alternativeName>
        <fullName evidence="13">Type I protein geranyl-geranyltransferase subunit alpha</fullName>
    </alternativeName>
</protein>
<dbReference type="GO" id="GO:0004662">
    <property type="term" value="F:CAAX-protein geranylgeranyltransferase activity"/>
    <property type="evidence" value="ECO:0007669"/>
    <property type="project" value="UniProtKB-EC"/>
</dbReference>
<gene>
    <name evidence="14" type="ORF">OSTQU699_LOCUS9473</name>
</gene>
<dbReference type="PANTHER" id="PTHR11129:SF1">
    <property type="entry name" value="PROTEIN FARNESYLTRANSFERASE_GERANYLGERANYLTRANSFERASE TYPE-1 SUBUNIT ALPHA"/>
    <property type="match status" value="1"/>
</dbReference>
<comment type="caution">
    <text evidence="14">The sequence shown here is derived from an EMBL/GenBank/DDBJ whole genome shotgun (WGS) entry which is preliminary data.</text>
</comment>
<dbReference type="AlphaFoldDB" id="A0A8S1JD88"/>
<keyword evidence="15" id="KW-1185">Reference proteome</keyword>
<dbReference type="GO" id="GO:0005953">
    <property type="term" value="C:CAAX-protein geranylgeranyltransferase complex"/>
    <property type="evidence" value="ECO:0007669"/>
    <property type="project" value="TreeGrafter"/>
</dbReference>
<evidence type="ECO:0000256" key="7">
    <source>
        <dbReference type="ARBA" id="ARBA00022737"/>
    </source>
</evidence>
<comment type="similarity">
    <text evidence="2">Belongs to the protein prenyltransferase subunit alpha family.</text>
</comment>
<evidence type="ECO:0000313" key="14">
    <source>
        <dbReference type="EMBL" id="CAD7704116.1"/>
    </source>
</evidence>
<dbReference type="Pfam" id="PF01239">
    <property type="entry name" value="PPTA"/>
    <property type="match status" value="2"/>
</dbReference>
<dbReference type="PANTHER" id="PTHR11129">
    <property type="entry name" value="PROTEIN FARNESYLTRANSFERASE ALPHA SUBUNIT/RAB GERANYLGERANYL TRANSFERASE ALPHA SUBUNIT"/>
    <property type="match status" value="1"/>
</dbReference>
<evidence type="ECO:0000256" key="12">
    <source>
        <dbReference type="ARBA" id="ARBA00043086"/>
    </source>
</evidence>
<comment type="cofactor">
    <cofactor evidence="1">
        <name>Mg(2+)</name>
        <dbReference type="ChEBI" id="CHEBI:18420"/>
    </cofactor>
</comment>
<keyword evidence="8" id="KW-0460">Magnesium</keyword>
<dbReference type="EMBL" id="CAJHUC010002642">
    <property type="protein sequence ID" value="CAD7704116.1"/>
    <property type="molecule type" value="Genomic_DNA"/>
</dbReference>
<name>A0A8S1JD88_9CHLO</name>
<keyword evidence="6" id="KW-0808">Transferase</keyword>
<reference evidence="14" key="1">
    <citation type="submission" date="2020-12" db="EMBL/GenBank/DDBJ databases">
        <authorList>
            <person name="Iha C."/>
        </authorList>
    </citation>
    <scope>NUCLEOTIDE SEQUENCE</scope>
</reference>
<evidence type="ECO:0000256" key="6">
    <source>
        <dbReference type="ARBA" id="ARBA00022679"/>
    </source>
</evidence>
<evidence type="ECO:0000256" key="1">
    <source>
        <dbReference type="ARBA" id="ARBA00001946"/>
    </source>
</evidence>
<evidence type="ECO:0000256" key="11">
    <source>
        <dbReference type="ARBA" id="ARBA00042436"/>
    </source>
</evidence>
<dbReference type="InterPro" id="IPR002088">
    <property type="entry name" value="Prenyl_trans_a"/>
</dbReference>
<evidence type="ECO:0000256" key="8">
    <source>
        <dbReference type="ARBA" id="ARBA00022842"/>
    </source>
</evidence>
<dbReference type="Gene3D" id="1.25.40.120">
    <property type="entry name" value="Protein prenylyltransferase"/>
    <property type="match status" value="1"/>
</dbReference>
<dbReference type="PROSITE" id="PS51147">
    <property type="entry name" value="PFTA"/>
    <property type="match status" value="2"/>
</dbReference>
<organism evidence="14 15">
    <name type="scientific">Ostreobium quekettii</name>
    <dbReference type="NCBI Taxonomy" id="121088"/>
    <lineage>
        <taxon>Eukaryota</taxon>
        <taxon>Viridiplantae</taxon>
        <taxon>Chlorophyta</taxon>
        <taxon>core chlorophytes</taxon>
        <taxon>Ulvophyceae</taxon>
        <taxon>TCBD clade</taxon>
        <taxon>Bryopsidales</taxon>
        <taxon>Ostreobineae</taxon>
        <taxon>Ostreobiaceae</taxon>
        <taxon>Ostreobium</taxon>
    </lineage>
</organism>
<dbReference type="GO" id="GO:0005965">
    <property type="term" value="C:protein farnesyltransferase complex"/>
    <property type="evidence" value="ECO:0007669"/>
    <property type="project" value="TreeGrafter"/>
</dbReference>
<dbReference type="OrthoDB" id="272289at2759"/>
<keyword evidence="5" id="KW-0637">Prenyltransferase</keyword>
<accession>A0A8S1JD88</accession>
<evidence type="ECO:0000256" key="9">
    <source>
        <dbReference type="ARBA" id="ARBA00040965"/>
    </source>
</evidence>
<dbReference type="Proteomes" id="UP000708148">
    <property type="component" value="Unassembled WGS sequence"/>
</dbReference>
<keyword evidence="7" id="KW-0677">Repeat</keyword>
<evidence type="ECO:0000256" key="3">
    <source>
        <dbReference type="ARBA" id="ARBA00012700"/>
    </source>
</evidence>
<dbReference type="SUPFAM" id="SSF48439">
    <property type="entry name" value="Protein prenylyltransferase"/>
    <property type="match status" value="1"/>
</dbReference>
<dbReference type="EC" id="2.5.1.59" evidence="3"/>
<evidence type="ECO:0000256" key="4">
    <source>
        <dbReference type="ARBA" id="ARBA00012702"/>
    </source>
</evidence>
<evidence type="ECO:0000256" key="5">
    <source>
        <dbReference type="ARBA" id="ARBA00022602"/>
    </source>
</evidence>